<keyword evidence="2 6" id="KW-0812">Transmembrane</keyword>
<proteinExistence type="predicted"/>
<dbReference type="EMBL" id="JAUJYO010000013">
    <property type="protein sequence ID" value="KAK1301173.1"/>
    <property type="molecule type" value="Genomic_DNA"/>
</dbReference>
<comment type="caution">
    <text evidence="8">The sequence shown here is derived from an EMBL/GenBank/DDBJ whole genome shotgun (WGS) entry which is preliminary data.</text>
</comment>
<sequence length="214" mass="24411">MEEGSARVFGGDFVRDIYLWRNKWLSLSVAAISTVGWVLVEIYGYTAITVLSWAGIVTVASLFLWGNVGPLLGKEVPDIAAYEISRQSAADMALAMRRTTEEKIRSLFRVIVQRDWLALAELVVGLWVLSFIGSWFDLLTLLYIGLLVCLTCPVIYHKYENQINGCVERVKAESKRWCAVVDEKVFKRVRAMVDEKVLKKMKRKDEEVKVKKTE</sequence>
<dbReference type="Pfam" id="PF02453">
    <property type="entry name" value="Reticulon"/>
    <property type="match status" value="1"/>
</dbReference>
<dbReference type="PROSITE" id="PS50845">
    <property type="entry name" value="RETICULON"/>
    <property type="match status" value="1"/>
</dbReference>
<dbReference type="InterPro" id="IPR003388">
    <property type="entry name" value="Reticulon"/>
</dbReference>
<dbReference type="GO" id="GO:0009617">
    <property type="term" value="P:response to bacterium"/>
    <property type="evidence" value="ECO:0007669"/>
    <property type="project" value="InterPro"/>
</dbReference>
<evidence type="ECO:0000256" key="4">
    <source>
        <dbReference type="ARBA" id="ARBA00022989"/>
    </source>
</evidence>
<protein>
    <recommendedName>
        <fullName evidence="6">Reticulon-like protein</fullName>
    </recommendedName>
</protein>
<organism evidence="8 9">
    <name type="scientific">Acorus calamus</name>
    <name type="common">Sweet flag</name>
    <dbReference type="NCBI Taxonomy" id="4465"/>
    <lineage>
        <taxon>Eukaryota</taxon>
        <taxon>Viridiplantae</taxon>
        <taxon>Streptophyta</taxon>
        <taxon>Embryophyta</taxon>
        <taxon>Tracheophyta</taxon>
        <taxon>Spermatophyta</taxon>
        <taxon>Magnoliopsida</taxon>
        <taxon>Liliopsida</taxon>
        <taxon>Acoraceae</taxon>
        <taxon>Acorus</taxon>
    </lineage>
</organism>
<dbReference type="GO" id="GO:0005789">
    <property type="term" value="C:endoplasmic reticulum membrane"/>
    <property type="evidence" value="ECO:0007669"/>
    <property type="project" value="UniProtKB-SubCell"/>
</dbReference>
<feature type="domain" description="Reticulon" evidence="7">
    <location>
        <begin position="14"/>
        <end position="206"/>
    </location>
</feature>
<feature type="transmembrane region" description="Helical" evidence="6">
    <location>
        <begin position="46"/>
        <end position="65"/>
    </location>
</feature>
<evidence type="ECO:0000259" key="7">
    <source>
        <dbReference type="PROSITE" id="PS50845"/>
    </source>
</evidence>
<keyword evidence="9" id="KW-1185">Reference proteome</keyword>
<keyword evidence="4 6" id="KW-1133">Transmembrane helix</keyword>
<dbReference type="PANTHER" id="PTHR10994">
    <property type="entry name" value="RETICULON"/>
    <property type="match status" value="1"/>
</dbReference>
<dbReference type="InterPro" id="IPR045064">
    <property type="entry name" value="Reticulon-like"/>
</dbReference>
<keyword evidence="5 6" id="KW-0472">Membrane</keyword>
<feature type="transmembrane region" description="Helical" evidence="6">
    <location>
        <begin position="24"/>
        <end position="40"/>
    </location>
</feature>
<evidence type="ECO:0000256" key="1">
    <source>
        <dbReference type="ARBA" id="ARBA00004477"/>
    </source>
</evidence>
<gene>
    <name evidence="8" type="primary">RTNLB5</name>
    <name evidence="8" type="ORF">QJS10_CPB13g00194</name>
</gene>
<accession>A0AAV9DKX3</accession>
<reference evidence="8" key="1">
    <citation type="journal article" date="2023" name="Nat. Commun.">
        <title>Diploid and tetraploid genomes of Acorus and the evolution of monocots.</title>
        <authorList>
            <person name="Ma L."/>
            <person name="Liu K.W."/>
            <person name="Li Z."/>
            <person name="Hsiao Y.Y."/>
            <person name="Qi Y."/>
            <person name="Fu T."/>
            <person name="Tang G.D."/>
            <person name="Zhang D."/>
            <person name="Sun W.H."/>
            <person name="Liu D.K."/>
            <person name="Li Y."/>
            <person name="Chen G.Z."/>
            <person name="Liu X.D."/>
            <person name="Liao X.Y."/>
            <person name="Jiang Y.T."/>
            <person name="Yu X."/>
            <person name="Hao Y."/>
            <person name="Huang J."/>
            <person name="Zhao X.W."/>
            <person name="Ke S."/>
            <person name="Chen Y.Y."/>
            <person name="Wu W.L."/>
            <person name="Hsu J.L."/>
            <person name="Lin Y.F."/>
            <person name="Huang M.D."/>
            <person name="Li C.Y."/>
            <person name="Huang L."/>
            <person name="Wang Z.W."/>
            <person name="Zhao X."/>
            <person name="Zhong W.Y."/>
            <person name="Peng D.H."/>
            <person name="Ahmad S."/>
            <person name="Lan S."/>
            <person name="Zhang J.S."/>
            <person name="Tsai W.C."/>
            <person name="Van de Peer Y."/>
            <person name="Liu Z.J."/>
        </authorList>
    </citation>
    <scope>NUCLEOTIDE SEQUENCE</scope>
    <source>
        <strain evidence="8">CP</strain>
    </source>
</reference>
<dbReference type="AlphaFoldDB" id="A0AAV9DKX3"/>
<comment type="subcellular location">
    <subcellularLocation>
        <location evidence="1 6">Endoplasmic reticulum membrane</location>
        <topology evidence="1 6">Multi-pass membrane protein</topology>
    </subcellularLocation>
</comment>
<evidence type="ECO:0000256" key="5">
    <source>
        <dbReference type="ARBA" id="ARBA00023136"/>
    </source>
</evidence>
<dbReference type="PANTHER" id="PTHR10994:SF145">
    <property type="entry name" value="RETICULON-LIKE PROTEIN B13"/>
    <property type="match status" value="1"/>
</dbReference>
<keyword evidence="3 6" id="KW-0256">Endoplasmic reticulum</keyword>
<evidence type="ECO:0000313" key="8">
    <source>
        <dbReference type="EMBL" id="KAK1301173.1"/>
    </source>
</evidence>
<name>A0AAV9DKX3_ACOCL</name>
<reference evidence="8" key="2">
    <citation type="submission" date="2023-06" db="EMBL/GenBank/DDBJ databases">
        <authorList>
            <person name="Ma L."/>
            <person name="Liu K.-W."/>
            <person name="Li Z."/>
            <person name="Hsiao Y.-Y."/>
            <person name="Qi Y."/>
            <person name="Fu T."/>
            <person name="Tang G."/>
            <person name="Zhang D."/>
            <person name="Sun W.-H."/>
            <person name="Liu D.-K."/>
            <person name="Li Y."/>
            <person name="Chen G.-Z."/>
            <person name="Liu X.-D."/>
            <person name="Liao X.-Y."/>
            <person name="Jiang Y.-T."/>
            <person name="Yu X."/>
            <person name="Hao Y."/>
            <person name="Huang J."/>
            <person name="Zhao X.-W."/>
            <person name="Ke S."/>
            <person name="Chen Y.-Y."/>
            <person name="Wu W.-L."/>
            <person name="Hsu J.-L."/>
            <person name="Lin Y.-F."/>
            <person name="Huang M.-D."/>
            <person name="Li C.-Y."/>
            <person name="Huang L."/>
            <person name="Wang Z.-W."/>
            <person name="Zhao X."/>
            <person name="Zhong W.-Y."/>
            <person name="Peng D.-H."/>
            <person name="Ahmad S."/>
            <person name="Lan S."/>
            <person name="Zhang J.-S."/>
            <person name="Tsai W.-C."/>
            <person name="Van De Peer Y."/>
            <person name="Liu Z.-J."/>
        </authorList>
    </citation>
    <scope>NUCLEOTIDE SEQUENCE</scope>
    <source>
        <strain evidence="8">CP</strain>
        <tissue evidence="8">Leaves</tissue>
    </source>
</reference>
<evidence type="ECO:0000256" key="6">
    <source>
        <dbReference type="RuleBase" id="RU363132"/>
    </source>
</evidence>
<evidence type="ECO:0000256" key="2">
    <source>
        <dbReference type="ARBA" id="ARBA00022692"/>
    </source>
</evidence>
<feature type="transmembrane region" description="Helical" evidence="6">
    <location>
        <begin position="116"/>
        <end position="136"/>
    </location>
</feature>
<dbReference type="Proteomes" id="UP001180020">
    <property type="component" value="Unassembled WGS sequence"/>
</dbReference>
<evidence type="ECO:0000256" key="3">
    <source>
        <dbReference type="ARBA" id="ARBA00022824"/>
    </source>
</evidence>
<evidence type="ECO:0000313" key="9">
    <source>
        <dbReference type="Proteomes" id="UP001180020"/>
    </source>
</evidence>
<feature type="transmembrane region" description="Helical" evidence="6">
    <location>
        <begin position="142"/>
        <end position="159"/>
    </location>
</feature>